<evidence type="ECO:0000313" key="3">
    <source>
        <dbReference type="Proteomes" id="UP000037178"/>
    </source>
</evidence>
<dbReference type="InterPro" id="IPR036397">
    <property type="entry name" value="RNaseH_sf"/>
</dbReference>
<dbReference type="AlphaFoldDB" id="A0A0J9EGG5"/>
<keyword evidence="3" id="KW-1185">Reference proteome</keyword>
<dbReference type="GO" id="GO:0015074">
    <property type="term" value="P:DNA integration"/>
    <property type="evidence" value="ECO:0007669"/>
    <property type="project" value="InterPro"/>
</dbReference>
<dbReference type="InterPro" id="IPR012337">
    <property type="entry name" value="RNaseH-like_sf"/>
</dbReference>
<comment type="caution">
    <text evidence="2">The sequence shown here is derived from an EMBL/GenBank/DDBJ whole genome shotgun (WGS) entry which is preliminary data.</text>
</comment>
<protein>
    <recommendedName>
        <fullName evidence="1">Integrase catalytic domain-containing protein</fullName>
    </recommendedName>
</protein>
<dbReference type="Gene3D" id="3.30.420.10">
    <property type="entry name" value="Ribonuclease H-like superfamily/Ribonuclease H"/>
    <property type="match status" value="1"/>
</dbReference>
<gene>
    <name evidence="2" type="ORF">AIOL_000924</name>
</gene>
<dbReference type="STRING" id="1675527.AIOL_000924"/>
<evidence type="ECO:0000259" key="1">
    <source>
        <dbReference type="PROSITE" id="PS50994"/>
    </source>
</evidence>
<name>A0A0J9EGG5_9RHOB</name>
<dbReference type="SUPFAM" id="SSF53098">
    <property type="entry name" value="Ribonuclease H-like"/>
    <property type="match status" value="1"/>
</dbReference>
<organism evidence="2 3">
    <name type="scientific">Candidatus Rhodobacter oscarellae</name>
    <dbReference type="NCBI Taxonomy" id="1675527"/>
    <lineage>
        <taxon>Bacteria</taxon>
        <taxon>Pseudomonadati</taxon>
        <taxon>Pseudomonadota</taxon>
        <taxon>Alphaproteobacteria</taxon>
        <taxon>Rhodobacterales</taxon>
        <taxon>Rhodobacter group</taxon>
        <taxon>Rhodobacter</taxon>
    </lineage>
</organism>
<evidence type="ECO:0000313" key="2">
    <source>
        <dbReference type="EMBL" id="KMW60759.1"/>
    </source>
</evidence>
<sequence length="759" mass="84644">MGQALRKSDLEGASVDGSAIVTLDRIADPIADPLRTLEKWLSGGDLAALAGIADRVARKAIASRRWRGADLLVQEVQIGRGGAGGKALQVHVDSLPADLRESWYISHGITLHEKPDTETGKTVLVPEQTYQNDARFEADLALARWRQEVIRPILILEKGSPARAELIEQLAQTPRLFPNGKRKAVTKQTLYNWVKAFEAEGLNGLIRKRRADSGAKRQKVTRAWDAFFEAHIDAAKHAEISDELTTYIRSLWAAGERGWRSITEKSTTRLIEMSRGLDVLAFDALELGRCGDTNAKGTQFGICNVNRRQVEHHREYALLAIKDKDNATFQDSYMPSIRRDYTTLLPRQIVVGDVHPVDIMMRRPDGTVVYPKAIAWYDVATNEIHMTFVLLQPGEGIRREHVAQSFEAMVEEWGLPELLYLDNGSEYSWDAMIGGFTQLSQLTQGGLKVFDLDGDPNVAKRVANGREAVVRSMPYNAKGKPGIEGAFGNIEQVFFATIPGWTAGDRMNKKTHAKGKDPVAFDGDAQAFLETAGKALEWYHKRPQHGRLNGMSPNEALRNFIDQGWGKTTLSRPEVLALAFAEEIERMPDRGRVSYTPRRGETMYFYADELLGLDHKITLRVPAFNPEFVFCFADGELICQAFPEQTFGVLDGAGAQEVNRRGKAFRRQIAEKRRHVALLSLTEETERHIAHMPDAPEAPVAAIVDAGIIDRMARMDAEARENALADAANKSPRKPLEQWKTGPVKALENFKFAEEESDG</sequence>
<feature type="domain" description="Integrase catalytic" evidence="1">
    <location>
        <begin position="342"/>
        <end position="561"/>
    </location>
</feature>
<dbReference type="InterPro" id="IPR001584">
    <property type="entry name" value="Integrase_cat-core"/>
</dbReference>
<dbReference type="Proteomes" id="UP000037178">
    <property type="component" value="Unassembled WGS sequence"/>
</dbReference>
<dbReference type="PROSITE" id="PS50994">
    <property type="entry name" value="INTEGRASE"/>
    <property type="match status" value="1"/>
</dbReference>
<dbReference type="EMBL" id="LFTY01000001">
    <property type="protein sequence ID" value="KMW60759.1"/>
    <property type="molecule type" value="Genomic_DNA"/>
</dbReference>
<proteinExistence type="predicted"/>
<dbReference type="PATRIC" id="fig|1675527.3.peg.984"/>
<accession>A0A0J9EGG5</accession>
<dbReference type="GO" id="GO:0003676">
    <property type="term" value="F:nucleic acid binding"/>
    <property type="evidence" value="ECO:0007669"/>
    <property type="project" value="InterPro"/>
</dbReference>
<reference evidence="2 3" key="1">
    <citation type="submission" date="2015-06" db="EMBL/GenBank/DDBJ databases">
        <title>Draft genome sequence of an Alphaproteobacteria species associated to the Mediterranean sponge Oscarella lobularis.</title>
        <authorList>
            <person name="Jourda C."/>
            <person name="Santini S."/>
            <person name="Claverie J.-M."/>
        </authorList>
    </citation>
    <scope>NUCLEOTIDE SEQUENCE [LARGE SCALE GENOMIC DNA]</scope>
    <source>
        <strain evidence="2">IGS</strain>
    </source>
</reference>